<dbReference type="Proteomes" id="UP001492380">
    <property type="component" value="Unassembled WGS sequence"/>
</dbReference>
<feature type="region of interest" description="Disordered" evidence="1">
    <location>
        <begin position="181"/>
        <end position="236"/>
    </location>
</feature>
<evidence type="ECO:0000313" key="3">
    <source>
        <dbReference type="Proteomes" id="UP001492380"/>
    </source>
</evidence>
<feature type="compositionally biased region" description="Basic and acidic residues" evidence="1">
    <location>
        <begin position="195"/>
        <end position="214"/>
    </location>
</feature>
<evidence type="ECO:0000256" key="1">
    <source>
        <dbReference type="SAM" id="MobiDB-lite"/>
    </source>
</evidence>
<reference evidence="2 3" key="1">
    <citation type="submission" date="2024-04" db="EMBL/GenBank/DDBJ databases">
        <title>Phyllosticta paracitricarpa is synonymous to the EU quarantine fungus P. citricarpa based on phylogenomic analyses.</title>
        <authorList>
            <consortium name="Lawrence Berkeley National Laboratory"/>
            <person name="Van Ingen-Buijs V.A."/>
            <person name="Van Westerhoven A.C."/>
            <person name="Haridas S."/>
            <person name="Skiadas P."/>
            <person name="Martin F."/>
            <person name="Groenewald J.Z."/>
            <person name="Crous P.W."/>
            <person name="Seidl M.F."/>
        </authorList>
    </citation>
    <scope>NUCLEOTIDE SEQUENCE [LARGE SCALE GENOMIC DNA]</scope>
    <source>
        <strain evidence="2 3">CBS 123374</strain>
    </source>
</reference>
<accession>A0ABR1YJ11</accession>
<organism evidence="2 3">
    <name type="scientific">Phyllosticta capitalensis</name>
    <dbReference type="NCBI Taxonomy" id="121624"/>
    <lineage>
        <taxon>Eukaryota</taxon>
        <taxon>Fungi</taxon>
        <taxon>Dikarya</taxon>
        <taxon>Ascomycota</taxon>
        <taxon>Pezizomycotina</taxon>
        <taxon>Dothideomycetes</taxon>
        <taxon>Dothideomycetes incertae sedis</taxon>
        <taxon>Botryosphaeriales</taxon>
        <taxon>Phyllostictaceae</taxon>
        <taxon>Phyllosticta</taxon>
    </lineage>
</organism>
<sequence>MANFIDPSLLDPSLFTADPNVSSNVPPIANQVNPVIPINPNDGVTMHDNGHMEAVSRGDIKSRHVQASYTRAQATQKNRSKHFKRALLYMEDMAIVRDPDWRNPEKSFNTAKYNAYLPAIWAQCSNKAFINPEGVCFDCLNNKGVFLDCRQVEFNGETIWKGACLSCYALGASTRCSNATNFDPMSGSRSRKRREREEQADRYEQEAREAREAAEAAEAAANAENEERPAKRSRREMSVGSLLKDLKMERELLISNIVDAQQRVAELDREIDEFARLGFAI</sequence>
<name>A0ABR1YJ11_9PEZI</name>
<gene>
    <name evidence="2" type="ORF">HDK90DRAFT_468264</name>
</gene>
<comment type="caution">
    <text evidence="2">The sequence shown here is derived from an EMBL/GenBank/DDBJ whole genome shotgun (WGS) entry which is preliminary data.</text>
</comment>
<proteinExistence type="predicted"/>
<protein>
    <submittedName>
        <fullName evidence="2">Uncharacterized protein</fullName>
    </submittedName>
</protein>
<dbReference type="EMBL" id="JBBWRZ010000008">
    <property type="protein sequence ID" value="KAK8230913.1"/>
    <property type="molecule type" value="Genomic_DNA"/>
</dbReference>
<keyword evidence="3" id="KW-1185">Reference proteome</keyword>
<evidence type="ECO:0000313" key="2">
    <source>
        <dbReference type="EMBL" id="KAK8230913.1"/>
    </source>
</evidence>